<comment type="caution">
    <text evidence="3">The sequence shown here is derived from an EMBL/GenBank/DDBJ whole genome shotgun (WGS) entry which is preliminary data.</text>
</comment>
<dbReference type="AlphaFoldDB" id="A0A8J3TBE3"/>
<dbReference type="InterPro" id="IPR007035">
    <property type="entry name" value="Peptidase_M55"/>
</dbReference>
<gene>
    <name evidence="3" type="ORF">Pme01_16740</name>
</gene>
<dbReference type="Proteomes" id="UP000599074">
    <property type="component" value="Unassembled WGS sequence"/>
</dbReference>
<dbReference type="InterPro" id="IPR036177">
    <property type="entry name" value="Peptidase_M55_sf"/>
</dbReference>
<reference evidence="3" key="1">
    <citation type="submission" date="2021-01" db="EMBL/GenBank/DDBJ databases">
        <title>Whole genome shotgun sequence of Planosporangium mesophilum NBRC 109066.</title>
        <authorList>
            <person name="Komaki H."/>
            <person name="Tamura T."/>
        </authorList>
    </citation>
    <scope>NUCLEOTIDE SEQUENCE</scope>
    <source>
        <strain evidence="3">NBRC 109066</strain>
    </source>
</reference>
<sequence>MKVYLSTDMEGTAGIVDWAQCVGDGPEAMAGRALLLAEVNAAIDGALAAGATEIVVNDSHSVMRNLPPDQLHGNATYIAGRHKPLYMMEGLDASFDAVFLVSYHGSMGGDPAVLSHTYNPRAVTEVRLNGEVVGESGINALVAAHFGVPVVLVTGDQTACQETRAVLPDVHTAVVKESISRFAASSMHPYAARELIRAAATEALKGLAEAKALELPSPSTLEVSWRTADMAEMATWIRGTERVSARTTRASDTDLLRLFRTFITSVLLTRGIATEV</sequence>
<feature type="binding site" evidence="2">
    <location>
        <position position="10"/>
    </location>
    <ligand>
        <name>Zn(2+)</name>
        <dbReference type="ChEBI" id="CHEBI:29105"/>
        <label>1</label>
    </ligand>
</feature>
<feature type="binding site" evidence="2">
    <location>
        <position position="60"/>
    </location>
    <ligand>
        <name>Zn(2+)</name>
        <dbReference type="ChEBI" id="CHEBI:29105"/>
        <label>2</label>
    </ligand>
</feature>
<proteinExistence type="predicted"/>
<dbReference type="CDD" id="cd08663">
    <property type="entry name" value="DAP_dppA_1"/>
    <property type="match status" value="1"/>
</dbReference>
<evidence type="ECO:0000256" key="2">
    <source>
        <dbReference type="PIRSR" id="PIRSR015853-2"/>
    </source>
</evidence>
<keyword evidence="2" id="KW-0479">Metal-binding</keyword>
<accession>A0A8J3TBE3</accession>
<dbReference type="Gene3D" id="3.40.50.10780">
    <property type="entry name" value="Dipeptide transport protein"/>
    <property type="match status" value="1"/>
</dbReference>
<feature type="binding site" evidence="2">
    <location>
        <position position="104"/>
    </location>
    <ligand>
        <name>Zn(2+)</name>
        <dbReference type="ChEBI" id="CHEBI:29105"/>
        <label>2</label>
    </ligand>
</feature>
<keyword evidence="4" id="KW-1185">Reference proteome</keyword>
<name>A0A8J3TBE3_9ACTN</name>
<dbReference type="SUPFAM" id="SSF63992">
    <property type="entry name" value="Dipeptide transport protein"/>
    <property type="match status" value="1"/>
</dbReference>
<dbReference type="GO" id="GO:0046872">
    <property type="term" value="F:metal ion binding"/>
    <property type="evidence" value="ECO:0007669"/>
    <property type="project" value="UniProtKB-KW"/>
</dbReference>
<feature type="binding site" evidence="2">
    <location>
        <position position="135"/>
    </location>
    <ligand>
        <name>Zn(2+)</name>
        <dbReference type="ChEBI" id="CHEBI:29105"/>
        <label>2</label>
    </ligand>
</feature>
<dbReference type="Gene3D" id="3.30.1360.130">
    <property type="entry name" value="Dipeptide transport protein"/>
    <property type="match status" value="1"/>
</dbReference>
<evidence type="ECO:0000313" key="3">
    <source>
        <dbReference type="EMBL" id="GII22077.1"/>
    </source>
</evidence>
<protein>
    <submittedName>
        <fullName evidence="3">D-aminopeptidase DppA</fullName>
    </submittedName>
</protein>
<dbReference type="Pfam" id="PF04951">
    <property type="entry name" value="Peptidase_M55"/>
    <property type="match status" value="1"/>
</dbReference>
<dbReference type="PIRSF" id="PIRSF015853">
    <property type="entry name" value="Pep_DppA"/>
    <property type="match status" value="1"/>
</dbReference>
<organism evidence="3 4">
    <name type="scientific">Planosporangium mesophilum</name>
    <dbReference type="NCBI Taxonomy" id="689768"/>
    <lineage>
        <taxon>Bacteria</taxon>
        <taxon>Bacillati</taxon>
        <taxon>Actinomycetota</taxon>
        <taxon>Actinomycetes</taxon>
        <taxon>Micromonosporales</taxon>
        <taxon>Micromonosporaceae</taxon>
        <taxon>Planosporangium</taxon>
    </lineage>
</organism>
<dbReference type="RefSeq" id="WP_168115007.1">
    <property type="nucleotide sequence ID" value="NZ_BOON01000015.1"/>
</dbReference>
<feature type="active site" description="Nucleophile" evidence="1">
    <location>
        <position position="116"/>
    </location>
</feature>
<evidence type="ECO:0000313" key="4">
    <source>
        <dbReference type="Proteomes" id="UP000599074"/>
    </source>
</evidence>
<feature type="binding site" evidence="2">
    <location>
        <position position="8"/>
    </location>
    <ligand>
        <name>Zn(2+)</name>
        <dbReference type="ChEBI" id="CHEBI:29105"/>
        <label>2</label>
    </ligand>
</feature>
<dbReference type="InterPro" id="IPR027476">
    <property type="entry name" value="DppA_N"/>
</dbReference>
<keyword evidence="2" id="KW-0862">Zinc</keyword>
<feature type="binding site" evidence="2">
    <location>
        <position position="8"/>
    </location>
    <ligand>
        <name>Zn(2+)</name>
        <dbReference type="ChEBI" id="CHEBI:29105"/>
        <label>1</label>
    </ligand>
</feature>
<evidence type="ECO:0000256" key="1">
    <source>
        <dbReference type="PIRSR" id="PIRSR015853-1"/>
    </source>
</evidence>
<dbReference type="EMBL" id="BOON01000015">
    <property type="protein sequence ID" value="GII22077.1"/>
    <property type="molecule type" value="Genomic_DNA"/>
</dbReference>